<evidence type="ECO:0000256" key="1">
    <source>
        <dbReference type="SAM" id="MobiDB-lite"/>
    </source>
</evidence>
<dbReference type="AlphaFoldDB" id="A0A0A9WJX8"/>
<protein>
    <submittedName>
        <fullName evidence="2">Retrovirus-related Pol polyprotein from transposon TNT 1-94</fullName>
    </submittedName>
</protein>
<feature type="compositionally biased region" description="Polar residues" evidence="1">
    <location>
        <begin position="67"/>
        <end position="92"/>
    </location>
</feature>
<accession>A0A0A9WJX8</accession>
<feature type="non-terminal residue" evidence="2">
    <location>
        <position position="1"/>
    </location>
</feature>
<dbReference type="EMBL" id="GBHO01034847">
    <property type="protein sequence ID" value="JAG08757.1"/>
    <property type="molecule type" value="Transcribed_RNA"/>
</dbReference>
<name>A0A0A9WJX8_LYGHE</name>
<organism evidence="2">
    <name type="scientific">Lygus hesperus</name>
    <name type="common">Western plant bug</name>
    <dbReference type="NCBI Taxonomy" id="30085"/>
    <lineage>
        <taxon>Eukaryota</taxon>
        <taxon>Metazoa</taxon>
        <taxon>Ecdysozoa</taxon>
        <taxon>Arthropoda</taxon>
        <taxon>Hexapoda</taxon>
        <taxon>Insecta</taxon>
        <taxon>Pterygota</taxon>
        <taxon>Neoptera</taxon>
        <taxon>Paraneoptera</taxon>
        <taxon>Hemiptera</taxon>
        <taxon>Heteroptera</taxon>
        <taxon>Panheteroptera</taxon>
        <taxon>Cimicomorpha</taxon>
        <taxon>Miridae</taxon>
        <taxon>Mirini</taxon>
        <taxon>Lygus</taxon>
    </lineage>
</organism>
<gene>
    <name evidence="2" type="primary">POLX_175</name>
    <name evidence="2" type="ORF">CM83_541</name>
</gene>
<proteinExistence type="predicted"/>
<feature type="region of interest" description="Disordered" evidence="1">
    <location>
        <begin position="66"/>
        <end position="100"/>
    </location>
</feature>
<dbReference type="Pfam" id="PF14223">
    <property type="entry name" value="Retrotran_gag_2"/>
    <property type="match status" value="1"/>
</dbReference>
<reference evidence="2" key="2">
    <citation type="submission" date="2014-07" db="EMBL/GenBank/DDBJ databases">
        <authorList>
            <person name="Hull J."/>
        </authorList>
    </citation>
    <scope>NUCLEOTIDE SEQUENCE</scope>
</reference>
<evidence type="ECO:0000313" key="2">
    <source>
        <dbReference type="EMBL" id="JAG08757.1"/>
    </source>
</evidence>
<sequence>EFDLVIGELATCGVKMNEEDTIPTLLAAMPKSYNHVTSAIDIVYSQDPTKLSLLTVRNKLLQEEARQSNGRNFENSNPPASFASYQNRSRNYPRNMGDNHKFRDYFPFPCHSCQKIGHKR</sequence>
<feature type="non-terminal residue" evidence="2">
    <location>
        <position position="120"/>
    </location>
</feature>
<reference evidence="2" key="1">
    <citation type="journal article" date="2014" name="PLoS ONE">
        <title>Transcriptome-Based Identification of ABC Transporters in the Western Tarnished Plant Bug Lygus hesperus.</title>
        <authorList>
            <person name="Hull J.J."/>
            <person name="Chaney K."/>
            <person name="Geib S.M."/>
            <person name="Fabrick J.A."/>
            <person name="Brent C.S."/>
            <person name="Walsh D."/>
            <person name="Lavine L.C."/>
        </authorList>
    </citation>
    <scope>NUCLEOTIDE SEQUENCE</scope>
</reference>